<dbReference type="Pfam" id="PF02098">
    <property type="entry name" value="His_binding"/>
    <property type="match status" value="1"/>
</dbReference>
<reference evidence="2 3" key="1">
    <citation type="journal article" date="2023" name="Arcadia Sci">
        <title>De novo assembly of a long-read Amblyomma americanum tick genome.</title>
        <authorList>
            <person name="Chou S."/>
            <person name="Poskanzer K.E."/>
            <person name="Rollins M."/>
            <person name="Thuy-Boun P.S."/>
        </authorList>
    </citation>
    <scope>NUCLEOTIDE SEQUENCE [LARGE SCALE GENOMIC DNA]</scope>
    <source>
        <strain evidence="2">F_SG_1</strain>
        <tissue evidence="2">Salivary glands</tissue>
    </source>
</reference>
<evidence type="ECO:0000313" key="2">
    <source>
        <dbReference type="EMBL" id="KAK8769886.1"/>
    </source>
</evidence>
<protein>
    <recommendedName>
        <fullName evidence="4">Lipocalin-5 1</fullName>
    </recommendedName>
</protein>
<evidence type="ECO:0008006" key="4">
    <source>
        <dbReference type="Google" id="ProtNLM"/>
    </source>
</evidence>
<dbReference type="GO" id="GO:0030682">
    <property type="term" value="P:symbiont-mediated perturbation of host defenses"/>
    <property type="evidence" value="ECO:0007669"/>
    <property type="project" value="InterPro"/>
</dbReference>
<feature type="signal peptide" evidence="1">
    <location>
        <begin position="1"/>
        <end position="20"/>
    </location>
</feature>
<keyword evidence="3" id="KW-1185">Reference proteome</keyword>
<feature type="chain" id="PRO_5042896472" description="Lipocalin-5 1" evidence="1">
    <location>
        <begin position="21"/>
        <end position="174"/>
    </location>
</feature>
<comment type="caution">
    <text evidence="2">The sequence shown here is derived from an EMBL/GenBank/DDBJ whole genome shotgun (WGS) entry which is preliminary data.</text>
</comment>
<dbReference type="Gene3D" id="2.40.128.20">
    <property type="match status" value="1"/>
</dbReference>
<dbReference type="InterPro" id="IPR012674">
    <property type="entry name" value="Calycin"/>
</dbReference>
<dbReference type="GO" id="GO:0043176">
    <property type="term" value="F:amine binding"/>
    <property type="evidence" value="ECO:0007669"/>
    <property type="project" value="InterPro"/>
</dbReference>
<sequence length="174" mass="18743">MNFITLLWLLTALAFRSSCGNETDIDAPVDALRAIASVPKFVLLVATVDIPMLECLTADLTAFDASAGTATYIWHIGGQDGQKQQDFPVHYVLSKGSDRGVAFMNADTSNPIPAQVVYSDYKSCLISKMYPGSQEVCFLWVSPETVAAVPEACTTAMKDKCGGGVVLYKDDTCK</sequence>
<accession>A0AAQ4E5B1</accession>
<keyword evidence="1" id="KW-0732">Signal</keyword>
<evidence type="ECO:0000313" key="3">
    <source>
        <dbReference type="Proteomes" id="UP001321473"/>
    </source>
</evidence>
<dbReference type="AlphaFoldDB" id="A0AAQ4E5B1"/>
<dbReference type="EMBL" id="JARKHS020021922">
    <property type="protein sequence ID" value="KAK8769886.1"/>
    <property type="molecule type" value="Genomic_DNA"/>
</dbReference>
<gene>
    <name evidence="2" type="ORF">V5799_013649</name>
</gene>
<dbReference type="InterPro" id="IPR002970">
    <property type="entry name" value="Tick_his-bd"/>
</dbReference>
<proteinExistence type="predicted"/>
<dbReference type="SUPFAM" id="SSF50814">
    <property type="entry name" value="Lipocalins"/>
    <property type="match status" value="1"/>
</dbReference>
<organism evidence="2 3">
    <name type="scientific">Amblyomma americanum</name>
    <name type="common">Lone star tick</name>
    <dbReference type="NCBI Taxonomy" id="6943"/>
    <lineage>
        <taxon>Eukaryota</taxon>
        <taxon>Metazoa</taxon>
        <taxon>Ecdysozoa</taxon>
        <taxon>Arthropoda</taxon>
        <taxon>Chelicerata</taxon>
        <taxon>Arachnida</taxon>
        <taxon>Acari</taxon>
        <taxon>Parasitiformes</taxon>
        <taxon>Ixodida</taxon>
        <taxon>Ixodoidea</taxon>
        <taxon>Ixodidae</taxon>
        <taxon>Amblyomminae</taxon>
        <taxon>Amblyomma</taxon>
    </lineage>
</organism>
<name>A0AAQ4E5B1_AMBAM</name>
<dbReference type="Proteomes" id="UP001321473">
    <property type="component" value="Unassembled WGS sequence"/>
</dbReference>
<evidence type="ECO:0000256" key="1">
    <source>
        <dbReference type="SAM" id="SignalP"/>
    </source>
</evidence>